<protein>
    <submittedName>
        <fullName evidence="11">Trypsin-like</fullName>
    </submittedName>
</protein>
<dbReference type="AlphaFoldDB" id="A0A6P9AD95"/>
<dbReference type="InterPro" id="IPR043504">
    <property type="entry name" value="Peptidase_S1_PA_chymotrypsin"/>
</dbReference>
<dbReference type="InterPro" id="IPR001254">
    <property type="entry name" value="Trypsin_dom"/>
</dbReference>
<dbReference type="InterPro" id="IPR001314">
    <property type="entry name" value="Peptidase_S1A"/>
</dbReference>
<evidence type="ECO:0000313" key="10">
    <source>
        <dbReference type="Proteomes" id="UP000515158"/>
    </source>
</evidence>
<dbReference type="GO" id="GO:0006508">
    <property type="term" value="P:proteolysis"/>
    <property type="evidence" value="ECO:0007669"/>
    <property type="project" value="UniProtKB-KW"/>
</dbReference>
<accession>A0A6P9AD95</accession>
<dbReference type="KEGG" id="tpal:117653594"/>
<dbReference type="PROSITE" id="PS00135">
    <property type="entry name" value="TRYPSIN_SER"/>
    <property type="match status" value="1"/>
</dbReference>
<evidence type="ECO:0000256" key="4">
    <source>
        <dbReference type="ARBA" id="ARBA00022801"/>
    </source>
</evidence>
<reference evidence="11" key="1">
    <citation type="submission" date="2025-08" db="UniProtKB">
        <authorList>
            <consortium name="RefSeq"/>
        </authorList>
    </citation>
    <scope>IDENTIFICATION</scope>
    <source>
        <tissue evidence="11">Total insect</tissue>
    </source>
</reference>
<evidence type="ECO:0000256" key="7">
    <source>
        <dbReference type="RuleBase" id="RU363034"/>
    </source>
</evidence>
<dbReference type="InterPro" id="IPR009003">
    <property type="entry name" value="Peptidase_S1_PA"/>
</dbReference>
<proteinExistence type="inferred from homology"/>
<evidence type="ECO:0000256" key="1">
    <source>
        <dbReference type="ARBA" id="ARBA00004239"/>
    </source>
</evidence>
<dbReference type="GeneID" id="117653594"/>
<keyword evidence="5 7" id="KW-0720">Serine protease</keyword>
<keyword evidence="3 7" id="KW-0645">Protease</keyword>
<dbReference type="PROSITE" id="PS50240">
    <property type="entry name" value="TRYPSIN_DOM"/>
    <property type="match status" value="1"/>
</dbReference>
<dbReference type="InterPro" id="IPR033116">
    <property type="entry name" value="TRYPSIN_SER"/>
</dbReference>
<keyword evidence="4 7" id="KW-0378">Hydrolase</keyword>
<feature type="signal peptide" evidence="8">
    <location>
        <begin position="1"/>
        <end position="16"/>
    </location>
</feature>
<dbReference type="FunCoup" id="A0A6P9AD95">
    <property type="interactions" value="65"/>
</dbReference>
<comment type="similarity">
    <text evidence="2">Belongs to the peptidase S1 family.</text>
</comment>
<evidence type="ECO:0000256" key="3">
    <source>
        <dbReference type="ARBA" id="ARBA00022670"/>
    </source>
</evidence>
<dbReference type="Proteomes" id="UP000515158">
    <property type="component" value="Unplaced"/>
</dbReference>
<gene>
    <name evidence="11" type="primary">LOC117653594</name>
</gene>
<keyword evidence="8" id="KW-0732">Signal</keyword>
<dbReference type="CDD" id="cd00190">
    <property type="entry name" value="Tryp_SPc"/>
    <property type="match status" value="1"/>
</dbReference>
<evidence type="ECO:0000256" key="6">
    <source>
        <dbReference type="ARBA" id="ARBA00023157"/>
    </source>
</evidence>
<sequence>MLRLTIVLASLAACHALPRPLEENSKLKIVGGLTADIKDFPFQVSLRRDDVIYCGGSILSEHWILTAGHCVYDLHGDLASVKIRVGSTSQSSGGQEVGLAWAATHPQFNIRTYVYDVGLLKVDTPLVLNKVSARPTRLVAAGKSLTPGQLLTISGWGRLAINNPDAPDHLLAVMLPNLPLEVCKGLYATRNLLVDDTMICAGFGGKDSCKGDSGGPVVDDQQVQVGIVSWGVGCGDVGYPGLYSNLANPILRQWIVQTVEAPQS</sequence>
<name>A0A6P9AD95_THRPL</name>
<dbReference type="InterPro" id="IPR018114">
    <property type="entry name" value="TRYPSIN_HIS"/>
</dbReference>
<feature type="domain" description="Peptidase S1" evidence="9">
    <location>
        <begin position="29"/>
        <end position="260"/>
    </location>
</feature>
<evidence type="ECO:0000256" key="2">
    <source>
        <dbReference type="ARBA" id="ARBA00007664"/>
    </source>
</evidence>
<dbReference type="GO" id="GO:0005576">
    <property type="term" value="C:extracellular region"/>
    <property type="evidence" value="ECO:0007669"/>
    <property type="project" value="UniProtKB-SubCell"/>
</dbReference>
<dbReference type="OrthoDB" id="10059102at2759"/>
<dbReference type="InParanoid" id="A0A6P9AD95"/>
<dbReference type="PANTHER" id="PTHR24276:SF91">
    <property type="entry name" value="AT26814P-RELATED"/>
    <property type="match status" value="1"/>
</dbReference>
<dbReference type="SUPFAM" id="SSF50494">
    <property type="entry name" value="Trypsin-like serine proteases"/>
    <property type="match status" value="1"/>
</dbReference>
<dbReference type="PRINTS" id="PR00722">
    <property type="entry name" value="CHYMOTRYPSIN"/>
</dbReference>
<feature type="chain" id="PRO_5027716725" evidence="8">
    <location>
        <begin position="17"/>
        <end position="264"/>
    </location>
</feature>
<evidence type="ECO:0000256" key="5">
    <source>
        <dbReference type="ARBA" id="ARBA00022825"/>
    </source>
</evidence>
<organism evidence="11">
    <name type="scientific">Thrips palmi</name>
    <name type="common">Melon thrips</name>
    <dbReference type="NCBI Taxonomy" id="161013"/>
    <lineage>
        <taxon>Eukaryota</taxon>
        <taxon>Metazoa</taxon>
        <taxon>Ecdysozoa</taxon>
        <taxon>Arthropoda</taxon>
        <taxon>Hexapoda</taxon>
        <taxon>Insecta</taxon>
        <taxon>Pterygota</taxon>
        <taxon>Neoptera</taxon>
        <taxon>Paraneoptera</taxon>
        <taxon>Thysanoptera</taxon>
        <taxon>Terebrantia</taxon>
        <taxon>Thripoidea</taxon>
        <taxon>Thripidae</taxon>
        <taxon>Thrips</taxon>
    </lineage>
</organism>
<comment type="subcellular location">
    <subcellularLocation>
        <location evidence="1">Secreted</location>
        <location evidence="1">Extracellular space</location>
    </subcellularLocation>
</comment>
<evidence type="ECO:0000313" key="11">
    <source>
        <dbReference type="RefSeq" id="XP_034255279.1"/>
    </source>
</evidence>
<keyword evidence="6" id="KW-1015">Disulfide bond</keyword>
<evidence type="ECO:0000256" key="8">
    <source>
        <dbReference type="SAM" id="SignalP"/>
    </source>
</evidence>
<dbReference type="GO" id="GO:0004252">
    <property type="term" value="F:serine-type endopeptidase activity"/>
    <property type="evidence" value="ECO:0007669"/>
    <property type="project" value="InterPro"/>
</dbReference>
<dbReference type="SMART" id="SM00020">
    <property type="entry name" value="Tryp_SPc"/>
    <property type="match status" value="1"/>
</dbReference>
<keyword evidence="10" id="KW-1185">Reference proteome</keyword>
<dbReference type="FunFam" id="2.40.10.10:FF:000068">
    <property type="entry name" value="transmembrane protease serine 2"/>
    <property type="match status" value="1"/>
</dbReference>
<dbReference type="RefSeq" id="XP_034255279.1">
    <property type="nucleotide sequence ID" value="XM_034399388.1"/>
</dbReference>
<dbReference type="FunFam" id="2.40.10.10:FF:000036">
    <property type="entry name" value="Trypsin beta"/>
    <property type="match status" value="1"/>
</dbReference>
<evidence type="ECO:0000259" key="9">
    <source>
        <dbReference type="PROSITE" id="PS50240"/>
    </source>
</evidence>
<dbReference type="PANTHER" id="PTHR24276">
    <property type="entry name" value="POLYSERASE-RELATED"/>
    <property type="match status" value="1"/>
</dbReference>
<dbReference type="Gene3D" id="2.40.10.10">
    <property type="entry name" value="Trypsin-like serine proteases"/>
    <property type="match status" value="2"/>
</dbReference>
<dbReference type="InterPro" id="IPR050430">
    <property type="entry name" value="Peptidase_S1"/>
</dbReference>
<dbReference type="PROSITE" id="PS00134">
    <property type="entry name" value="TRYPSIN_HIS"/>
    <property type="match status" value="1"/>
</dbReference>
<dbReference type="Pfam" id="PF00089">
    <property type="entry name" value="Trypsin"/>
    <property type="match status" value="1"/>
</dbReference>